<dbReference type="EMBL" id="CP003466">
    <property type="protein sequence ID" value="AFT69638.1"/>
    <property type="molecule type" value="Genomic_DNA"/>
</dbReference>
<dbReference type="KEGG" id="adi:B5T_01356"/>
<dbReference type="InterPro" id="IPR052358">
    <property type="entry name" value="Aro_Compnd_Degr_Hydrolases"/>
</dbReference>
<feature type="region of interest" description="Disordered" evidence="1">
    <location>
        <begin position="1"/>
        <end position="20"/>
    </location>
</feature>
<sequence length="292" mass="32510">MPDYYPFNPAPRAPSEPPPANTCDSQFHVFGDPVTYPIRPGARFEMPTATIDAALKMHRALGIERGVVVQATTYGSDHQVVIDALKKAGPDYRGCANAIALKERDDGYIEQLHDAGVRGARFTFRKELGVGLSAQEFQRATDRLRELGWYAKIQPEKDGILDSVSLYENLDIPVLIDHLGRADAALGVDDPNVIKTIELLKKGNFWVMLSLGEKISHQGAPWDDVLPIARAYIDAAPDRVIWASDWPHPLSKTPPPNDAELLELLYRYAPDAEERQRILVDNPAELFGFKND</sequence>
<keyword evidence="4" id="KW-1185">Reference proteome</keyword>
<feature type="compositionally biased region" description="Pro residues" evidence="1">
    <location>
        <begin position="8"/>
        <end position="20"/>
    </location>
</feature>
<evidence type="ECO:0000313" key="4">
    <source>
        <dbReference type="Proteomes" id="UP000006286"/>
    </source>
</evidence>
<dbReference type="PANTHER" id="PTHR35563">
    <property type="entry name" value="BARREL METAL-DEPENDENT HYDROLASE, PUTATIVE (AFU_ORTHOLOGUE AFUA_1G16240)-RELATED"/>
    <property type="match status" value="1"/>
</dbReference>
<proteinExistence type="predicted"/>
<dbReference type="PATRIC" id="fig|930169.3.peg.1329"/>
<dbReference type="OrthoDB" id="9787654at2"/>
<protein>
    <submittedName>
        <fullName evidence="3">Amidohydrolase 2</fullName>
    </submittedName>
</protein>
<evidence type="ECO:0000256" key="1">
    <source>
        <dbReference type="SAM" id="MobiDB-lite"/>
    </source>
</evidence>
<feature type="domain" description="Amidohydrolase-related" evidence="2">
    <location>
        <begin position="23"/>
        <end position="289"/>
    </location>
</feature>
<evidence type="ECO:0000259" key="2">
    <source>
        <dbReference type="Pfam" id="PF04909"/>
    </source>
</evidence>
<organism evidence="3 4">
    <name type="scientific">Alcanivorax dieselolei (strain DSM 16502 / CGMCC 1.3690 / MCCC 1A00001 / B-5)</name>
    <name type="common">Alloalcanivorax dieselolei</name>
    <dbReference type="NCBI Taxonomy" id="930169"/>
    <lineage>
        <taxon>Bacteria</taxon>
        <taxon>Pseudomonadati</taxon>
        <taxon>Pseudomonadota</taxon>
        <taxon>Gammaproteobacteria</taxon>
        <taxon>Oceanospirillales</taxon>
        <taxon>Alcanivoracaceae</taxon>
        <taxon>Alloalcanivorax</taxon>
    </lineage>
</organism>
<dbReference type="HOGENOM" id="CLU_064039_2_1_6"/>
<dbReference type="PANTHER" id="PTHR35563:SF2">
    <property type="entry name" value="BARREL METAL-DEPENDENT HYDROLASE, PUTATIVE (AFU_ORTHOLOGUE AFUA_1G16240)-RELATED"/>
    <property type="match status" value="1"/>
</dbReference>
<dbReference type="GO" id="GO:0016787">
    <property type="term" value="F:hydrolase activity"/>
    <property type="evidence" value="ECO:0007669"/>
    <property type="project" value="UniProtKB-KW"/>
</dbReference>
<dbReference type="RefSeq" id="WP_014993716.1">
    <property type="nucleotide sequence ID" value="NC_018691.1"/>
</dbReference>
<dbReference type="STRING" id="930169.B5T_01356"/>
<reference evidence="3 4" key="1">
    <citation type="journal article" date="2012" name="J. Bacteriol.">
        <title>Complete genome sequence of Alcanivorax dieselolei type strain B5.</title>
        <authorList>
            <person name="Lai Q."/>
            <person name="Li W."/>
            <person name="Shao Z."/>
        </authorList>
    </citation>
    <scope>NUCLEOTIDE SEQUENCE [LARGE SCALE GENOMIC DNA]</scope>
    <source>
        <strain evidence="4">DSM 16502 / CGMCC 1.3690 / B-5</strain>
    </source>
</reference>
<dbReference type="AlphaFoldDB" id="K0CAI5"/>
<dbReference type="eggNOG" id="COG3618">
    <property type="taxonomic scope" value="Bacteria"/>
</dbReference>
<name>K0CAI5_ALCDB</name>
<dbReference type="InterPro" id="IPR006680">
    <property type="entry name" value="Amidohydro-rel"/>
</dbReference>
<dbReference type="SUPFAM" id="SSF51556">
    <property type="entry name" value="Metallo-dependent hydrolases"/>
    <property type="match status" value="1"/>
</dbReference>
<dbReference type="Proteomes" id="UP000006286">
    <property type="component" value="Chromosome"/>
</dbReference>
<dbReference type="Gene3D" id="3.20.20.140">
    <property type="entry name" value="Metal-dependent hydrolases"/>
    <property type="match status" value="1"/>
</dbReference>
<keyword evidence="3" id="KW-0378">Hydrolase</keyword>
<dbReference type="Pfam" id="PF04909">
    <property type="entry name" value="Amidohydro_2"/>
    <property type="match status" value="1"/>
</dbReference>
<dbReference type="InterPro" id="IPR032466">
    <property type="entry name" value="Metal_Hydrolase"/>
</dbReference>
<gene>
    <name evidence="3" type="ordered locus">B5T_01356</name>
</gene>
<evidence type="ECO:0000313" key="3">
    <source>
        <dbReference type="EMBL" id="AFT69638.1"/>
    </source>
</evidence>
<accession>K0CAI5</accession>